<accession>A0AAN5XJ80</accession>
<dbReference type="Gene3D" id="3.40.50.720">
    <property type="entry name" value="NAD(P)-binding Rossmann-like Domain"/>
    <property type="match status" value="1"/>
</dbReference>
<sequence>MTQRTWFITGTSSGFGRSLAEAVINYGDKVVATARKVSDIESLKALAPDRVLTLTLDVHNEHHAEKAVEEAISAFGSIDVLVNNAGYGLLGSFEDVTDEQIRNQFETNVFGLMNITRAVLPVLRKQKSGHIINMSSAAGVTTFPGFSVYCASKFAVEGLSLGLAQELEPLGIKMTILEPGAFRTKWASVTLEQAPTDDMNEYKETAGGIRSWLTSVNGSQPGDPDRAANIIIRLVNSPNPPLQLVLGEQAVQDVKDRLGTHLNDIEDWSDVSVSADFEKPYPVDLPIQK</sequence>
<dbReference type="PANTHER" id="PTHR43976:SF16">
    <property type="entry name" value="SHORT-CHAIN DEHYDROGENASE_REDUCTASE FAMILY PROTEIN"/>
    <property type="match status" value="1"/>
</dbReference>
<dbReference type="NCBIfam" id="NF004824">
    <property type="entry name" value="PRK06180.1"/>
    <property type="match status" value="1"/>
</dbReference>
<evidence type="ECO:0000256" key="3">
    <source>
        <dbReference type="RuleBase" id="RU000363"/>
    </source>
</evidence>
<dbReference type="InterPro" id="IPR036291">
    <property type="entry name" value="NAD(P)-bd_dom_sf"/>
</dbReference>
<evidence type="ECO:0000259" key="4">
    <source>
        <dbReference type="SMART" id="SM00822"/>
    </source>
</evidence>
<dbReference type="EMBL" id="WBPI01000027">
    <property type="protein sequence ID" value="KAB2446145.1"/>
    <property type="molecule type" value="Genomic_DNA"/>
</dbReference>
<dbReference type="Proteomes" id="UP000461739">
    <property type="component" value="Unassembled WGS sequence"/>
</dbReference>
<dbReference type="SUPFAM" id="SSF51735">
    <property type="entry name" value="NAD(P)-binding Rossmann-fold domains"/>
    <property type="match status" value="1"/>
</dbReference>
<dbReference type="InterPro" id="IPR002347">
    <property type="entry name" value="SDR_fam"/>
</dbReference>
<dbReference type="AlphaFoldDB" id="A0AAN5XJ80"/>
<dbReference type="PROSITE" id="PS00061">
    <property type="entry name" value="ADH_SHORT"/>
    <property type="match status" value="1"/>
</dbReference>
<dbReference type="Pfam" id="PF00106">
    <property type="entry name" value="adh_short"/>
    <property type="match status" value="1"/>
</dbReference>
<dbReference type="PRINTS" id="PR00080">
    <property type="entry name" value="SDRFAMILY"/>
</dbReference>
<evidence type="ECO:0000256" key="2">
    <source>
        <dbReference type="ARBA" id="ARBA00023002"/>
    </source>
</evidence>
<evidence type="ECO:0000256" key="1">
    <source>
        <dbReference type="ARBA" id="ARBA00006484"/>
    </source>
</evidence>
<dbReference type="GO" id="GO:0016491">
    <property type="term" value="F:oxidoreductase activity"/>
    <property type="evidence" value="ECO:0007669"/>
    <property type="project" value="UniProtKB-KW"/>
</dbReference>
<dbReference type="NCBIfam" id="NF006114">
    <property type="entry name" value="PRK08263.1"/>
    <property type="match status" value="1"/>
</dbReference>
<dbReference type="InterPro" id="IPR051911">
    <property type="entry name" value="SDR_oxidoreductase"/>
</dbReference>
<name>A0AAN5XJ80_BACCE</name>
<dbReference type="InterPro" id="IPR057326">
    <property type="entry name" value="KR_dom"/>
</dbReference>
<gene>
    <name evidence="5" type="ORF">F8165_29045</name>
</gene>
<dbReference type="CDD" id="cd05374">
    <property type="entry name" value="17beta-HSD-like_SDR_c"/>
    <property type="match status" value="1"/>
</dbReference>
<protein>
    <submittedName>
        <fullName evidence="5">SDR family NAD(P)-dependent oxidoreductase</fullName>
    </submittedName>
</protein>
<keyword evidence="2" id="KW-0560">Oxidoreductase</keyword>
<feature type="domain" description="Ketoreductase" evidence="4">
    <location>
        <begin position="4"/>
        <end position="185"/>
    </location>
</feature>
<organism evidence="5 6">
    <name type="scientific">Bacillus cereus</name>
    <dbReference type="NCBI Taxonomy" id="1396"/>
    <lineage>
        <taxon>Bacteria</taxon>
        <taxon>Bacillati</taxon>
        <taxon>Bacillota</taxon>
        <taxon>Bacilli</taxon>
        <taxon>Bacillales</taxon>
        <taxon>Bacillaceae</taxon>
        <taxon>Bacillus</taxon>
        <taxon>Bacillus cereus group</taxon>
    </lineage>
</organism>
<dbReference type="SMART" id="SM00822">
    <property type="entry name" value="PKS_KR"/>
    <property type="match status" value="1"/>
</dbReference>
<dbReference type="PANTHER" id="PTHR43976">
    <property type="entry name" value="SHORT CHAIN DEHYDROGENASE"/>
    <property type="match status" value="1"/>
</dbReference>
<proteinExistence type="inferred from homology"/>
<dbReference type="PRINTS" id="PR00081">
    <property type="entry name" value="GDHRDH"/>
</dbReference>
<dbReference type="InterPro" id="IPR020904">
    <property type="entry name" value="Sc_DH/Rdtase_CS"/>
</dbReference>
<dbReference type="RefSeq" id="WP_098364290.1">
    <property type="nucleotide sequence ID" value="NZ_WBPI01000027.1"/>
</dbReference>
<evidence type="ECO:0000313" key="6">
    <source>
        <dbReference type="Proteomes" id="UP000461739"/>
    </source>
</evidence>
<reference evidence="5 6" key="1">
    <citation type="submission" date="2019-10" db="EMBL/GenBank/DDBJ databases">
        <title>Bacillus from the desert of Cuatro Cinegas, Coahuila.</title>
        <authorList>
            <person name="Olmedo-Alvarez G."/>
            <person name="Saldana S."/>
            <person name="Barcelo D."/>
        </authorList>
    </citation>
    <scope>NUCLEOTIDE SEQUENCE [LARGE SCALE GENOMIC DNA]</scope>
    <source>
        <strain evidence="5 6">CH316_11T</strain>
    </source>
</reference>
<comment type="similarity">
    <text evidence="1 3">Belongs to the short-chain dehydrogenases/reductases (SDR) family.</text>
</comment>
<evidence type="ECO:0000313" key="5">
    <source>
        <dbReference type="EMBL" id="KAB2446145.1"/>
    </source>
</evidence>
<comment type="caution">
    <text evidence="5">The sequence shown here is derived from an EMBL/GenBank/DDBJ whole genome shotgun (WGS) entry which is preliminary data.</text>
</comment>